<dbReference type="GO" id="GO:0005737">
    <property type="term" value="C:cytoplasm"/>
    <property type="evidence" value="ECO:0007669"/>
    <property type="project" value="TreeGrafter"/>
</dbReference>
<dbReference type="InterPro" id="IPR010431">
    <property type="entry name" value="Fascin"/>
</dbReference>
<dbReference type="GO" id="GO:0007163">
    <property type="term" value="P:establishment or maintenance of cell polarity"/>
    <property type="evidence" value="ECO:0007669"/>
    <property type="project" value="TreeGrafter"/>
</dbReference>
<dbReference type="SUPFAM" id="SSF50405">
    <property type="entry name" value="Actin-crosslinking proteins"/>
    <property type="match status" value="1"/>
</dbReference>
<comment type="caution">
    <text evidence="1">The sequence shown here is derived from an EMBL/GenBank/DDBJ whole genome shotgun (WGS) entry which is preliminary data.</text>
</comment>
<sequence>MLIALKSMANGKFVCAENAGAKSLIANRDAVAEWETFDLIDLGNNRVALRAMVNGKYVCAENGGADPLIANRDRVGQWETFEKIPVAPGRYAYRALANGKYLCAENAGALPLIANRPKAGQWETFEEIAVRGKMFAPDAHGFRFQNDGFKNDVFPALNIQTDALCGGMSYAALDYYFLNIPAPDQPFRPASNTALRRYLYDRQVESLTSNLDKWAEVYLNPFGTRNTEFFNWGISAGRIGEMRQFIDQGKPCVLCLKSVGDLGHQVIAIGYKLGRYKGDLGPYLEDFEIYVYDPNRAGSVRTYMADRSRQVFCPKDQPDVQYRTYFVDKNYQVRRPPAVRSTKYPNDELVYEVVLQFATGPDDLRGGNDNVDLVVGLADGTQQTYRNINLNARWSPGSNEFAQIVLQRAVRKDQIRRLIVSTTFGGGISGDNWDMSALTVYFLGGSFFQSRKSVGGKRFTGDDKVLTIVL</sequence>
<proteinExistence type="predicted"/>
<accession>A0A6A7RTM0</accession>
<dbReference type="PANTHER" id="PTHR10551">
    <property type="entry name" value="FASCIN"/>
    <property type="match status" value="1"/>
</dbReference>
<dbReference type="Proteomes" id="UP000342300">
    <property type="component" value="Unassembled WGS sequence"/>
</dbReference>
<protein>
    <submittedName>
        <fullName evidence="1">Uncharacterized protein</fullName>
    </submittedName>
</protein>
<reference evidence="1 2" key="1">
    <citation type="submission" date="2017-09" db="EMBL/GenBank/DDBJ databases">
        <title>Metagenomic Analysis Reveals Denitrifying Candidatus Accumulibacter and Flanking Population as a Source of N2O.</title>
        <authorList>
            <person name="Gao H."/>
            <person name="Mao Y."/>
            <person name="Zhao X."/>
            <person name="Liu W.-T."/>
            <person name="Zhang T."/>
            <person name="Wells G."/>
        </authorList>
    </citation>
    <scope>NUCLEOTIDE SEQUENCE [LARGE SCALE GENOMIC DNA]</scope>
    <source>
        <strain evidence="1">CANDO_2_IC</strain>
    </source>
</reference>
<dbReference type="GO" id="GO:0051015">
    <property type="term" value="F:actin filament binding"/>
    <property type="evidence" value="ECO:0007669"/>
    <property type="project" value="InterPro"/>
</dbReference>
<gene>
    <name evidence="1" type="ORF">CRU78_10580</name>
</gene>
<dbReference type="GO" id="GO:0015629">
    <property type="term" value="C:actin cytoskeleton"/>
    <property type="evidence" value="ECO:0007669"/>
    <property type="project" value="TreeGrafter"/>
</dbReference>
<dbReference type="CDD" id="cd00257">
    <property type="entry name" value="beta-trefoil_FSCN-like"/>
    <property type="match status" value="1"/>
</dbReference>
<dbReference type="InterPro" id="IPR008999">
    <property type="entry name" value="Actin-crosslinking"/>
</dbReference>
<dbReference type="EMBL" id="PDHS01000237">
    <property type="protein sequence ID" value="MQM30933.1"/>
    <property type="molecule type" value="Genomic_DNA"/>
</dbReference>
<dbReference type="AlphaFoldDB" id="A0A6A7RTM0"/>
<evidence type="ECO:0000313" key="1">
    <source>
        <dbReference type="EMBL" id="MQM30933.1"/>
    </source>
</evidence>
<organism evidence="1 2">
    <name type="scientific">Candidatus Accumulibacter phosphatis</name>
    <dbReference type="NCBI Taxonomy" id="327160"/>
    <lineage>
        <taxon>Bacteria</taxon>
        <taxon>Pseudomonadati</taxon>
        <taxon>Pseudomonadota</taxon>
        <taxon>Betaproteobacteria</taxon>
        <taxon>Candidatus Accumulibacter</taxon>
    </lineage>
</organism>
<name>A0A6A7RTM0_9PROT</name>
<dbReference type="GO" id="GO:0051017">
    <property type="term" value="P:actin filament bundle assembly"/>
    <property type="evidence" value="ECO:0007669"/>
    <property type="project" value="TreeGrafter"/>
</dbReference>
<dbReference type="PANTHER" id="PTHR10551:SF9">
    <property type="entry name" value="FASCIN-2"/>
    <property type="match status" value="1"/>
</dbReference>
<evidence type="ECO:0000313" key="2">
    <source>
        <dbReference type="Proteomes" id="UP000342300"/>
    </source>
</evidence>
<dbReference type="Gene3D" id="2.80.10.50">
    <property type="match status" value="1"/>
</dbReference>
<dbReference type="GO" id="GO:0016477">
    <property type="term" value="P:cell migration"/>
    <property type="evidence" value="ECO:0007669"/>
    <property type="project" value="TreeGrafter"/>
</dbReference>